<organism evidence="6">
    <name type="scientific">Kitasatospora camelliae</name>
    <dbReference type="NCBI Taxonomy" id="3156397"/>
    <lineage>
        <taxon>Bacteria</taxon>
        <taxon>Bacillati</taxon>
        <taxon>Actinomycetota</taxon>
        <taxon>Actinomycetes</taxon>
        <taxon>Kitasatosporales</taxon>
        <taxon>Streptomycetaceae</taxon>
        <taxon>Kitasatospora</taxon>
    </lineage>
</organism>
<dbReference type="EMBL" id="CP159872">
    <property type="protein sequence ID" value="XCM80720.1"/>
    <property type="molecule type" value="Genomic_DNA"/>
</dbReference>
<sequence>MGQQTTSADRVPNQGRAPVAGAPLVVTAASYRIGDRTLLDGLDLTVESGTSVAVTGPSGSGKSTLLMCALGLITPDSGRVSVAGTDVTALSPRRRAHHRRDHIGVVFQFGELLPELSPVENVVLAGLLAGQSRNTAVAQARELLDELGVPADRTSTGRLSGGERQRVAVARALINRPALLLADEPTGALDQATRDHVCDLLFALPRTHGCALVVVTHDGTVADRADRRLELRGGVLVDHRGGPTTARGAEDGTA</sequence>
<keyword evidence="2" id="KW-0813">Transport</keyword>
<feature type="domain" description="ABC transporter" evidence="5">
    <location>
        <begin position="24"/>
        <end position="249"/>
    </location>
</feature>
<evidence type="ECO:0000259" key="5">
    <source>
        <dbReference type="PROSITE" id="PS50893"/>
    </source>
</evidence>
<dbReference type="Gene3D" id="3.40.50.300">
    <property type="entry name" value="P-loop containing nucleotide triphosphate hydrolases"/>
    <property type="match status" value="1"/>
</dbReference>
<keyword evidence="4 6" id="KW-0067">ATP-binding</keyword>
<comment type="similarity">
    <text evidence="1">Belongs to the ABC transporter superfamily.</text>
</comment>
<evidence type="ECO:0000313" key="6">
    <source>
        <dbReference type="EMBL" id="XCM80720.1"/>
    </source>
</evidence>
<dbReference type="SUPFAM" id="SSF52540">
    <property type="entry name" value="P-loop containing nucleoside triphosphate hydrolases"/>
    <property type="match status" value="1"/>
</dbReference>
<evidence type="ECO:0000256" key="3">
    <source>
        <dbReference type="ARBA" id="ARBA00022741"/>
    </source>
</evidence>
<reference evidence="6" key="1">
    <citation type="submission" date="2024-06" db="EMBL/GenBank/DDBJ databases">
        <title>The genome sequences of Kitasatospora sp. strain HUAS MG31.</title>
        <authorList>
            <person name="Mo P."/>
        </authorList>
    </citation>
    <scope>NUCLEOTIDE SEQUENCE</scope>
    <source>
        <strain evidence="6">HUAS MG31</strain>
    </source>
</reference>
<dbReference type="InterPro" id="IPR017911">
    <property type="entry name" value="MacB-like_ATP-bd"/>
</dbReference>
<dbReference type="KEGG" id="kcm:ABWK59_18270"/>
<evidence type="ECO:0000256" key="4">
    <source>
        <dbReference type="ARBA" id="ARBA00022840"/>
    </source>
</evidence>
<dbReference type="GO" id="GO:0005886">
    <property type="term" value="C:plasma membrane"/>
    <property type="evidence" value="ECO:0007669"/>
    <property type="project" value="TreeGrafter"/>
</dbReference>
<accession>A0AAU8JXQ1</accession>
<dbReference type="AlphaFoldDB" id="A0AAU8JXQ1"/>
<dbReference type="GO" id="GO:0005524">
    <property type="term" value="F:ATP binding"/>
    <property type="evidence" value="ECO:0007669"/>
    <property type="project" value="UniProtKB-KW"/>
</dbReference>
<dbReference type="RefSeq" id="WP_354641655.1">
    <property type="nucleotide sequence ID" value="NZ_CP159872.1"/>
</dbReference>
<dbReference type="GO" id="GO:0022857">
    <property type="term" value="F:transmembrane transporter activity"/>
    <property type="evidence" value="ECO:0007669"/>
    <property type="project" value="TreeGrafter"/>
</dbReference>
<dbReference type="GO" id="GO:0016887">
    <property type="term" value="F:ATP hydrolysis activity"/>
    <property type="evidence" value="ECO:0007669"/>
    <property type="project" value="InterPro"/>
</dbReference>
<keyword evidence="3" id="KW-0547">Nucleotide-binding</keyword>
<dbReference type="PANTHER" id="PTHR24220:SF689">
    <property type="entry name" value="LIPOPROTEIN-RELEASING SYSTEM ATP-BINDING PROTEIN LOLD"/>
    <property type="match status" value="1"/>
</dbReference>
<evidence type="ECO:0000256" key="2">
    <source>
        <dbReference type="ARBA" id="ARBA00022448"/>
    </source>
</evidence>
<dbReference type="CDD" id="cd03255">
    <property type="entry name" value="ABC_MJ0796_LolCDE_FtsE"/>
    <property type="match status" value="1"/>
</dbReference>
<dbReference type="InterPro" id="IPR003439">
    <property type="entry name" value="ABC_transporter-like_ATP-bd"/>
</dbReference>
<protein>
    <submittedName>
        <fullName evidence="6">ABC transporter ATP-binding protein</fullName>
    </submittedName>
</protein>
<gene>
    <name evidence="6" type="ORF">ABWK59_18270</name>
</gene>
<dbReference type="Pfam" id="PF00005">
    <property type="entry name" value="ABC_tran"/>
    <property type="match status" value="1"/>
</dbReference>
<proteinExistence type="inferred from homology"/>
<dbReference type="PANTHER" id="PTHR24220">
    <property type="entry name" value="IMPORT ATP-BINDING PROTEIN"/>
    <property type="match status" value="1"/>
</dbReference>
<name>A0AAU8JXQ1_9ACTN</name>
<dbReference type="InterPro" id="IPR027417">
    <property type="entry name" value="P-loop_NTPase"/>
</dbReference>
<dbReference type="PROSITE" id="PS50893">
    <property type="entry name" value="ABC_TRANSPORTER_2"/>
    <property type="match status" value="1"/>
</dbReference>
<dbReference type="InterPro" id="IPR015854">
    <property type="entry name" value="ABC_transpr_LolD-like"/>
</dbReference>
<dbReference type="InterPro" id="IPR003593">
    <property type="entry name" value="AAA+_ATPase"/>
</dbReference>
<dbReference type="InterPro" id="IPR017871">
    <property type="entry name" value="ABC_transporter-like_CS"/>
</dbReference>
<evidence type="ECO:0000256" key="1">
    <source>
        <dbReference type="ARBA" id="ARBA00005417"/>
    </source>
</evidence>
<dbReference type="SMART" id="SM00382">
    <property type="entry name" value="AAA"/>
    <property type="match status" value="1"/>
</dbReference>
<dbReference type="PROSITE" id="PS00211">
    <property type="entry name" value="ABC_TRANSPORTER_1"/>
    <property type="match status" value="1"/>
</dbReference>